<proteinExistence type="predicted"/>
<evidence type="ECO:0000313" key="1">
    <source>
        <dbReference type="EMBL" id="ATD09527.1"/>
    </source>
</evidence>
<sequence>MIINQSSNVSAVYSQLAQQQSTSRQDEKQEVVATDTVAISEAGKQAHQNWQNIASKYDVNNISAQEARAMSKELFEGGLISTGQMMAIGAPTSMVENPSQKYNLLNDMKHTFSLSNSLSAQTKEARANYLNSISILERLNSERKGING</sequence>
<evidence type="ECO:0000313" key="2">
    <source>
        <dbReference type="Proteomes" id="UP000016521"/>
    </source>
</evidence>
<dbReference type="Proteomes" id="UP000016521">
    <property type="component" value="Chromosome II"/>
</dbReference>
<accession>A0ABM6NKK2</accession>
<dbReference type="EMBL" id="CP011925">
    <property type="protein sequence ID" value="ATD09527.1"/>
    <property type="molecule type" value="Genomic_DNA"/>
</dbReference>
<keyword evidence="2" id="KW-1185">Reference proteome</keyword>
<gene>
    <name evidence="1" type="ORF">PPIS_b0348</name>
</gene>
<organism evidence="1 2">
    <name type="scientific">Pseudoalteromonas piscicida</name>
    <dbReference type="NCBI Taxonomy" id="43662"/>
    <lineage>
        <taxon>Bacteria</taxon>
        <taxon>Pseudomonadati</taxon>
        <taxon>Pseudomonadota</taxon>
        <taxon>Gammaproteobacteria</taxon>
        <taxon>Alteromonadales</taxon>
        <taxon>Pseudoalteromonadaceae</taxon>
        <taxon>Pseudoalteromonas</taxon>
    </lineage>
</organism>
<reference evidence="1 2" key="1">
    <citation type="submission" date="2015-06" db="EMBL/GenBank/DDBJ databases">
        <authorList>
            <person name="Xie B.-B."/>
            <person name="Rong J.-C."/>
            <person name="Qin Q.-L."/>
            <person name="Zhang Y.-Z."/>
        </authorList>
    </citation>
    <scope>NUCLEOTIDE SEQUENCE [LARGE SCALE GENOMIC DNA]</scope>
    <source>
        <strain evidence="1 2">JCM 20779</strain>
    </source>
</reference>
<dbReference type="RefSeq" id="WP_010370219.1">
    <property type="nucleotide sequence ID" value="NZ_CP011925.1"/>
</dbReference>
<protein>
    <submittedName>
        <fullName evidence="1">Uncharacterized protein</fullName>
    </submittedName>
</protein>
<name>A0ABM6NKK2_PSEO7</name>